<dbReference type="EMBL" id="JACJQH010000055">
    <property type="protein sequence ID" value="MBD2199215.1"/>
    <property type="molecule type" value="Genomic_DNA"/>
</dbReference>
<comment type="caution">
    <text evidence="1">The sequence shown here is derived from an EMBL/GenBank/DDBJ whole genome shotgun (WGS) entry which is preliminary data.</text>
</comment>
<keyword evidence="2" id="KW-1185">Reference proteome</keyword>
<reference evidence="1 2" key="1">
    <citation type="journal article" date="2020" name="ISME J.">
        <title>Comparative genomics reveals insights into cyanobacterial evolution and habitat adaptation.</title>
        <authorList>
            <person name="Chen M.Y."/>
            <person name="Teng W.K."/>
            <person name="Zhao L."/>
            <person name="Hu C.X."/>
            <person name="Zhou Y.K."/>
            <person name="Han B.P."/>
            <person name="Song L.R."/>
            <person name="Shu W.S."/>
        </authorList>
    </citation>
    <scope>NUCLEOTIDE SEQUENCE [LARGE SCALE GENOMIC DNA]</scope>
    <source>
        <strain evidence="1 2">FACHB-288</strain>
    </source>
</reference>
<dbReference type="RefSeq" id="WP_190548319.1">
    <property type="nucleotide sequence ID" value="NZ_CAWPNO010000090.1"/>
</dbReference>
<organism evidence="1 2">
    <name type="scientific">Calothrix parietina FACHB-288</name>
    <dbReference type="NCBI Taxonomy" id="2692896"/>
    <lineage>
        <taxon>Bacteria</taxon>
        <taxon>Bacillati</taxon>
        <taxon>Cyanobacteriota</taxon>
        <taxon>Cyanophyceae</taxon>
        <taxon>Nostocales</taxon>
        <taxon>Calotrichaceae</taxon>
        <taxon>Calothrix</taxon>
    </lineage>
</organism>
<evidence type="ECO:0000313" key="1">
    <source>
        <dbReference type="EMBL" id="MBD2199215.1"/>
    </source>
</evidence>
<accession>A0ABR8AI58</accession>
<protein>
    <submittedName>
        <fullName evidence="1">Uncharacterized protein</fullName>
    </submittedName>
</protein>
<proteinExistence type="predicted"/>
<sequence>MFQINQPLDLVIPPEQETQSIKELARRDDNRKQGLKELTQFLEEEGFYAEEAGEVKQ</sequence>
<name>A0ABR8AI58_9CYAN</name>
<gene>
    <name evidence="1" type="ORF">H6G24_27660</name>
</gene>
<dbReference type="Proteomes" id="UP000658514">
    <property type="component" value="Unassembled WGS sequence"/>
</dbReference>
<evidence type="ECO:0000313" key="2">
    <source>
        <dbReference type="Proteomes" id="UP000658514"/>
    </source>
</evidence>